<proteinExistence type="predicted"/>
<dbReference type="InterPro" id="IPR039844">
    <property type="entry name" value="URB1"/>
</dbReference>
<protein>
    <submittedName>
        <fullName evidence="4">Ribosome 60S biogenesis N-terminal-domain-containing protein</fullName>
    </submittedName>
</protein>
<dbReference type="OrthoDB" id="72892at2759"/>
<dbReference type="InterPro" id="IPR021714">
    <property type="entry name" value="URB1_N"/>
</dbReference>
<dbReference type="GO" id="GO:0000463">
    <property type="term" value="P:maturation of LSU-rRNA from tricistronic rRNA transcript (SSU-rRNA, 5.8S rRNA, LSU-rRNA)"/>
    <property type="evidence" value="ECO:0007669"/>
    <property type="project" value="TreeGrafter"/>
</dbReference>
<dbReference type="InterPro" id="IPR032436">
    <property type="entry name" value="URB1_C"/>
</dbReference>
<name>A0A5C3QZT5_9AGAR</name>
<evidence type="ECO:0000259" key="1">
    <source>
        <dbReference type="Pfam" id="PF11707"/>
    </source>
</evidence>
<dbReference type="Proteomes" id="UP000305067">
    <property type="component" value="Unassembled WGS sequence"/>
</dbReference>
<gene>
    <name evidence="4" type="ORF">BDV98DRAFT_556810</name>
</gene>
<dbReference type="EMBL" id="ML178814">
    <property type="protein sequence ID" value="TFL06857.1"/>
    <property type="molecule type" value="Genomic_DNA"/>
</dbReference>
<evidence type="ECO:0000259" key="2">
    <source>
        <dbReference type="Pfam" id="PF16201"/>
    </source>
</evidence>
<dbReference type="Pfam" id="PF11707">
    <property type="entry name" value="Npa1"/>
    <property type="match status" value="1"/>
</dbReference>
<dbReference type="InterPro" id="IPR016024">
    <property type="entry name" value="ARM-type_fold"/>
</dbReference>
<dbReference type="Pfam" id="PF16201">
    <property type="entry name" value="NopRA1"/>
    <property type="match status" value="1"/>
</dbReference>
<dbReference type="GO" id="GO:0005730">
    <property type="term" value="C:nucleolus"/>
    <property type="evidence" value="ECO:0007669"/>
    <property type="project" value="TreeGrafter"/>
</dbReference>
<evidence type="ECO:0000313" key="4">
    <source>
        <dbReference type="EMBL" id="TFL06857.1"/>
    </source>
</evidence>
<sequence length="1999" mass="221011">MGSARPVKRVKLDDDAKKKLFTSAGQIQASLRSADNDTNSVNVITALRSQFHVNTDEIVSPKDSRLLLLCEWVSVESGLQRLFDIWSSVTQRHSGLHSLLPSLLCSVLTLLNAHYTNHQHGLPIIKTLLSPSWMRKINSALAGNLSSDATLHSLRLLNAISTFSGGKEKVTLLEAFHWDLKVFHKLLSLRRKPSGLQDPLHRPDIRTLTLMYILSFITSGTSSTLKTTFLTTHRNVFLAIWKGLGDDPYSVIKLILESCWEHILSDVRVARNAKISIFAEVTIAHILKVYVRNEPEDVSEQGDHVPADLAHHFLLAVMTRPGQGICFQDKGWYPRAEEASTSGDQDAVDEGDVTKKGVYNKILANVLKTLKVGEDTRQQELALKVFESCPELVAGYWSSAGLTLNPRLSSRWIANISFVGNVISLPIPTRSFLLSSSISDPSSFTHKPYYNPAPPPLPTIVANIIPTPLTKPSFTKGLASPTPSNSSTASRLVQHCTAIILIKCLSKLHTTLEEFGRISTTLEERDSSTTEETGQWTLRAHELRQELRKRLPDFSVIVAFARELSSDDTNQRLQHADGATVGSLTRNSLLGEMSQRITWLYHACLPESLRDSNLDPGKLLFGTDTVSSRDGLSVLKTLHTLRILDQSREGWSWSGKPSGSNKSYIHTLLKILCASPSLSLRHASESLLMKLFADSALFNLSSGVRDNSEVAIWLEAFQATHSDSDDSVEHLVSFFEDCIQRCLKTPYRYLEEMHRTLTHTTAPPSSASTTAVPFSPLLATVMEQLSHKLRPGATYTLDSPSTVAVCRLLGRLLVGLIGFTDANGLLLLEDSANTVRGLLKASQRTDIEIADQQLRRVQATLQVLHQASRSQENRTMTPVEDSSDDDANRFTFVYEYTQWLRERRTMARESVDSLDSQTLARTMIEKSFTSPCNPPLTYTLRAIRIVSLSLPLSPTESSTVDGLNVLEHILLRSADRLQAEDLATIKSTIFNGESRLRELFLSEHLSPQVCEVTNQVITSILGSAPFSSDQNLVAGITEVWTNRIAAYLQSQSKDSAPFSCAGLIWIQWFNKAALLKLLDDVCAFANRQGQASLESSMPLISSVVDTLDSSRDCTVITALASRKSTLYSLRRIVNSLPTSKPCVRTLDNVLLKLAANAVLPLTDGRITVTPLVAAFSDFIKDSEQRFDLAISLGPKDSSMMISVLLGDADEWTETRICAACASLLTGSLKIDDLEAWRPGSWHQHLPPVALTRISRAIAEQARVSGRTLDSESKVFLSAVPPILIGITASADNTQLRRDAVAAIIAIARVMPRENLVKLCELVKQHLQHATSASSVSSGADVCMQLQPLVPELALADELLHEALAAGMRWLVRYISGETWDSEGKNAVNILSSLASCAKAEAYLLDPLLTAAVQHALQEPAIINLCASLLTAGTLKPVAVNRHIQSLLQHPQFSLVCQPLSVTRIPVVSILHGLFIQHPWNTSQPSHLQPLVAIYHGTLSACDQKLLAIFKLFEIHRKSSVGSLLTQWPATAVGAGATSLQALCSLDVTLVLRASLDFPIHRKMEDVSLNTEKSIDGRGVDPLFCLLLFCQMIADCPPKSALTWVELFRTNVVGLVIRCLSSRDVGMRELSLSALSGLYSLLLTADMQEQPHVIHLLDLLRDQIPSDASVPPRLPSYTTLLCFHSLRAIFLPSNFVYPITAKFLLQRPELDIQDIPMFFGMLYSSAEHWKQERVWMLRFLTTGMVGSQEWDILKKRHVWDLLASLFQASSNDSNTRKCILECLANITCCPRASADLLKKSSILSWIELQVANDLRAGEAIAWLRILDNLVLTTRLDVLIPVARNGGSQRISNTMRLLLAGAPLSVFPLLPSSLLQLLLLVPSCRSHFGDLLSELVSAFPQYEVTIQGGKEALEHLAERSSPRPYTALNVYQPIAQPSSERAWGICAEHSWRCVMELGDSKLMRAMIPRMAVLWSLQQQNQHGVGDWIRLEILRNMQTHPL</sequence>
<evidence type="ECO:0000313" key="5">
    <source>
        <dbReference type="Proteomes" id="UP000305067"/>
    </source>
</evidence>
<evidence type="ECO:0000259" key="3">
    <source>
        <dbReference type="Pfam" id="PF26140"/>
    </source>
</evidence>
<dbReference type="SUPFAM" id="SSF48371">
    <property type="entry name" value="ARM repeat"/>
    <property type="match status" value="1"/>
</dbReference>
<dbReference type="PANTHER" id="PTHR13500">
    <property type="entry name" value="NUCLEOLAR PRERIBOSOMAL-ASSOCIATED PROTEIN 1"/>
    <property type="match status" value="1"/>
</dbReference>
<dbReference type="PANTHER" id="PTHR13500:SF0">
    <property type="entry name" value="NUCLEOLAR PRE-RIBOSOMAL-ASSOCIATED PROTEIN 1"/>
    <property type="match status" value="1"/>
</dbReference>
<reference evidence="4 5" key="1">
    <citation type="journal article" date="2019" name="Nat. Ecol. Evol.">
        <title>Megaphylogeny resolves global patterns of mushroom evolution.</title>
        <authorList>
            <person name="Varga T."/>
            <person name="Krizsan K."/>
            <person name="Foldi C."/>
            <person name="Dima B."/>
            <person name="Sanchez-Garcia M."/>
            <person name="Sanchez-Ramirez S."/>
            <person name="Szollosi G.J."/>
            <person name="Szarkandi J.G."/>
            <person name="Papp V."/>
            <person name="Albert L."/>
            <person name="Andreopoulos W."/>
            <person name="Angelini C."/>
            <person name="Antonin V."/>
            <person name="Barry K.W."/>
            <person name="Bougher N.L."/>
            <person name="Buchanan P."/>
            <person name="Buyck B."/>
            <person name="Bense V."/>
            <person name="Catcheside P."/>
            <person name="Chovatia M."/>
            <person name="Cooper J."/>
            <person name="Damon W."/>
            <person name="Desjardin D."/>
            <person name="Finy P."/>
            <person name="Geml J."/>
            <person name="Haridas S."/>
            <person name="Hughes K."/>
            <person name="Justo A."/>
            <person name="Karasinski D."/>
            <person name="Kautmanova I."/>
            <person name="Kiss B."/>
            <person name="Kocsube S."/>
            <person name="Kotiranta H."/>
            <person name="LaButti K.M."/>
            <person name="Lechner B.E."/>
            <person name="Liimatainen K."/>
            <person name="Lipzen A."/>
            <person name="Lukacs Z."/>
            <person name="Mihaltcheva S."/>
            <person name="Morgado L.N."/>
            <person name="Niskanen T."/>
            <person name="Noordeloos M.E."/>
            <person name="Ohm R.A."/>
            <person name="Ortiz-Santana B."/>
            <person name="Ovrebo C."/>
            <person name="Racz N."/>
            <person name="Riley R."/>
            <person name="Savchenko A."/>
            <person name="Shiryaev A."/>
            <person name="Soop K."/>
            <person name="Spirin V."/>
            <person name="Szebenyi C."/>
            <person name="Tomsovsky M."/>
            <person name="Tulloss R.E."/>
            <person name="Uehling J."/>
            <person name="Grigoriev I.V."/>
            <person name="Vagvolgyi C."/>
            <person name="Papp T."/>
            <person name="Martin F.M."/>
            <person name="Miettinen O."/>
            <person name="Hibbett D.S."/>
            <person name="Nagy L.G."/>
        </authorList>
    </citation>
    <scope>NUCLEOTIDE SEQUENCE [LARGE SCALE GENOMIC DNA]</scope>
    <source>
        <strain evidence="4 5">CBS 309.79</strain>
    </source>
</reference>
<dbReference type="STRING" id="1884261.A0A5C3QZT5"/>
<feature type="domain" description="URB1 N-terminal" evidence="1">
    <location>
        <begin position="80"/>
        <end position="415"/>
    </location>
</feature>
<dbReference type="InterPro" id="IPR059018">
    <property type="entry name" value="HEAT_URB1"/>
</dbReference>
<feature type="domain" description="URB1 C-terminal" evidence="2">
    <location>
        <begin position="1613"/>
        <end position="1804"/>
    </location>
</feature>
<feature type="domain" description="URB1 central HEAT repeat" evidence="3">
    <location>
        <begin position="660"/>
        <end position="791"/>
    </location>
</feature>
<accession>A0A5C3QZT5</accession>
<dbReference type="Pfam" id="PF26140">
    <property type="entry name" value="HEAT_URB1"/>
    <property type="match status" value="1"/>
</dbReference>
<organism evidence="4 5">
    <name type="scientific">Pterulicium gracile</name>
    <dbReference type="NCBI Taxonomy" id="1884261"/>
    <lineage>
        <taxon>Eukaryota</taxon>
        <taxon>Fungi</taxon>
        <taxon>Dikarya</taxon>
        <taxon>Basidiomycota</taxon>
        <taxon>Agaricomycotina</taxon>
        <taxon>Agaricomycetes</taxon>
        <taxon>Agaricomycetidae</taxon>
        <taxon>Agaricales</taxon>
        <taxon>Pleurotineae</taxon>
        <taxon>Pterulaceae</taxon>
        <taxon>Pterulicium</taxon>
    </lineage>
</organism>
<dbReference type="GO" id="GO:0000466">
    <property type="term" value="P:maturation of 5.8S rRNA from tricistronic rRNA transcript (SSU-rRNA, 5.8S rRNA, LSU-rRNA)"/>
    <property type="evidence" value="ECO:0007669"/>
    <property type="project" value="TreeGrafter"/>
</dbReference>
<keyword evidence="5" id="KW-1185">Reference proteome</keyword>